<gene>
    <name evidence="1" type="ORF">WUBG_12586</name>
</gene>
<proteinExistence type="predicted"/>
<reference evidence="2" key="1">
    <citation type="submission" date="2012-08" db="EMBL/GenBank/DDBJ databases">
        <title>The Genome Sequence of Wuchereria bancrofti.</title>
        <authorList>
            <person name="Nutman T.B."/>
            <person name="Fink D.L."/>
            <person name="Russ C."/>
            <person name="Young S."/>
            <person name="Zeng Q."/>
            <person name="Koehrsen M."/>
            <person name="Alvarado L."/>
            <person name="Berlin A."/>
            <person name="Chapman S.B."/>
            <person name="Chen Z."/>
            <person name="Freedman E."/>
            <person name="Gellesch M."/>
            <person name="Goldberg J."/>
            <person name="Griggs A."/>
            <person name="Gujja S."/>
            <person name="Heilman E.R."/>
            <person name="Heiman D."/>
            <person name="Hepburn T."/>
            <person name="Howarth C."/>
            <person name="Jen D."/>
            <person name="Larson L."/>
            <person name="Lewis B."/>
            <person name="Mehta T."/>
            <person name="Park D."/>
            <person name="Pearson M."/>
            <person name="Roberts A."/>
            <person name="Saif S."/>
            <person name="Shea T."/>
            <person name="Shenoy N."/>
            <person name="Sisk P."/>
            <person name="Stolte C."/>
            <person name="Sykes S."/>
            <person name="Walk T."/>
            <person name="White J."/>
            <person name="Yandava C."/>
            <person name="Haas B."/>
            <person name="Henn M.R."/>
            <person name="Nusbaum C."/>
            <person name="Birren B."/>
        </authorList>
    </citation>
    <scope>NUCLEOTIDE SEQUENCE [LARGE SCALE GENOMIC DNA]</scope>
    <source>
        <strain evidence="2">NA</strain>
    </source>
</reference>
<evidence type="ECO:0000313" key="2">
    <source>
        <dbReference type="Proteomes" id="UP000004810"/>
    </source>
</evidence>
<sequence>EANESLRFVGVIIPLSNRPESEITLETISSWERRNANFIILYNTEFVCVDAKG</sequence>
<feature type="non-terminal residue" evidence="1">
    <location>
        <position position="1"/>
    </location>
</feature>
<name>J9AQ66_WUCBA</name>
<feature type="non-terminal residue" evidence="1">
    <location>
        <position position="53"/>
    </location>
</feature>
<organism evidence="1 2">
    <name type="scientific">Wuchereria bancrofti</name>
    <dbReference type="NCBI Taxonomy" id="6293"/>
    <lineage>
        <taxon>Eukaryota</taxon>
        <taxon>Metazoa</taxon>
        <taxon>Ecdysozoa</taxon>
        <taxon>Nematoda</taxon>
        <taxon>Chromadorea</taxon>
        <taxon>Rhabditida</taxon>
        <taxon>Spirurina</taxon>
        <taxon>Spiruromorpha</taxon>
        <taxon>Filarioidea</taxon>
        <taxon>Onchocercidae</taxon>
        <taxon>Wuchereria</taxon>
    </lineage>
</organism>
<comment type="caution">
    <text evidence="1">The sequence shown here is derived from an EMBL/GenBank/DDBJ whole genome shotgun (WGS) entry which is preliminary data.</text>
</comment>
<dbReference type="Proteomes" id="UP000004810">
    <property type="component" value="Unassembled WGS sequence"/>
</dbReference>
<protein>
    <submittedName>
        <fullName evidence="1">Uncharacterized protein</fullName>
    </submittedName>
</protein>
<dbReference type="EMBL" id="ADBV01008982">
    <property type="protein sequence ID" value="EJW76505.1"/>
    <property type="molecule type" value="Genomic_DNA"/>
</dbReference>
<dbReference type="AlphaFoldDB" id="J9AQ66"/>
<evidence type="ECO:0000313" key="1">
    <source>
        <dbReference type="EMBL" id="EJW76505.1"/>
    </source>
</evidence>
<accession>J9AQ66</accession>